<keyword evidence="2" id="KW-1185">Reference proteome</keyword>
<organism evidence="1 2">
    <name type="scientific">Eubacterium ruminantium</name>
    <dbReference type="NCBI Taxonomy" id="42322"/>
    <lineage>
        <taxon>Bacteria</taxon>
        <taxon>Bacillati</taxon>
        <taxon>Bacillota</taxon>
        <taxon>Clostridia</taxon>
        <taxon>Eubacteriales</taxon>
        <taxon>Eubacteriaceae</taxon>
        <taxon>Eubacterium</taxon>
    </lineage>
</organism>
<gene>
    <name evidence="1" type="ORF">SAMN02745110_02231</name>
</gene>
<proteinExistence type="predicted"/>
<dbReference type="Proteomes" id="UP000189857">
    <property type="component" value="Unassembled WGS sequence"/>
</dbReference>
<accession>A0A1T4Q4E5</accession>
<name>A0A1T4Q4E5_9FIRM</name>
<dbReference type="EMBL" id="FUXA01000016">
    <property type="protein sequence ID" value="SJZ98098.1"/>
    <property type="molecule type" value="Genomic_DNA"/>
</dbReference>
<protein>
    <submittedName>
        <fullName evidence="1">Uncharacterized protein</fullName>
    </submittedName>
</protein>
<dbReference type="RefSeq" id="WP_078788027.1">
    <property type="nucleotide sequence ID" value="NZ_FMTO01000014.1"/>
</dbReference>
<reference evidence="1 2" key="1">
    <citation type="submission" date="2017-02" db="EMBL/GenBank/DDBJ databases">
        <authorList>
            <person name="Peterson S.W."/>
        </authorList>
    </citation>
    <scope>NUCLEOTIDE SEQUENCE [LARGE SCALE GENOMIC DNA]</scope>
    <source>
        <strain evidence="1 2">ATCC 17233</strain>
    </source>
</reference>
<sequence length="118" mass="13726">MSSKRKCCVCGNSYEYCGHCDKQASNNTWKLNYCSENCREIFRICSKFEGKLISIEEAKEGLSKLYIGKDIQKSVADTVRKIMEYKSSVVETVEESIEQPIEEIKPKRSRRRRNKSIE</sequence>
<evidence type="ECO:0000313" key="2">
    <source>
        <dbReference type="Proteomes" id="UP000189857"/>
    </source>
</evidence>
<evidence type="ECO:0000313" key="1">
    <source>
        <dbReference type="EMBL" id="SJZ98098.1"/>
    </source>
</evidence>
<dbReference type="AlphaFoldDB" id="A0A1T4Q4E5"/>